<name>A0ABV2VHV5_9ACTN</name>
<evidence type="ECO:0000256" key="1">
    <source>
        <dbReference type="SAM" id="Coils"/>
    </source>
</evidence>
<dbReference type="EMBL" id="JBEXRX010000010">
    <property type="protein sequence ID" value="MEU0151557.1"/>
    <property type="molecule type" value="Genomic_DNA"/>
</dbReference>
<organism evidence="2 3">
    <name type="scientific">Micromonospora fulviviridis</name>
    <dbReference type="NCBI Taxonomy" id="47860"/>
    <lineage>
        <taxon>Bacteria</taxon>
        <taxon>Bacillati</taxon>
        <taxon>Actinomycetota</taxon>
        <taxon>Actinomycetes</taxon>
        <taxon>Micromonosporales</taxon>
        <taxon>Micromonosporaceae</taxon>
        <taxon>Micromonospora</taxon>
    </lineage>
</organism>
<gene>
    <name evidence="2" type="ORF">ABZ071_06430</name>
</gene>
<comment type="caution">
    <text evidence="2">The sequence shown here is derived from an EMBL/GenBank/DDBJ whole genome shotgun (WGS) entry which is preliminary data.</text>
</comment>
<dbReference type="Proteomes" id="UP001550348">
    <property type="component" value="Unassembled WGS sequence"/>
</dbReference>
<proteinExistence type="predicted"/>
<accession>A0ABV2VHV5</accession>
<keyword evidence="1" id="KW-0175">Coiled coil</keyword>
<sequence length="57" mass="6470">MTTVEVPPPVADHTEDQVSRDLADLHVRAEHAAAQLADIHARLAVLEEQIRRHQQRQ</sequence>
<evidence type="ECO:0000313" key="2">
    <source>
        <dbReference type="EMBL" id="MEU0151557.1"/>
    </source>
</evidence>
<dbReference type="RefSeq" id="WP_355663610.1">
    <property type="nucleotide sequence ID" value="NZ_JBEXRX010000010.1"/>
</dbReference>
<reference evidence="2 3" key="1">
    <citation type="submission" date="2024-06" db="EMBL/GenBank/DDBJ databases">
        <title>The Natural Products Discovery Center: Release of the First 8490 Sequenced Strains for Exploring Actinobacteria Biosynthetic Diversity.</title>
        <authorList>
            <person name="Kalkreuter E."/>
            <person name="Kautsar S.A."/>
            <person name="Yang D."/>
            <person name="Bader C.D."/>
            <person name="Teijaro C.N."/>
            <person name="Fluegel L."/>
            <person name="Davis C.M."/>
            <person name="Simpson J.R."/>
            <person name="Lauterbach L."/>
            <person name="Steele A.D."/>
            <person name="Gui C."/>
            <person name="Meng S."/>
            <person name="Li G."/>
            <person name="Viehrig K."/>
            <person name="Ye F."/>
            <person name="Su P."/>
            <person name="Kiefer A.F."/>
            <person name="Nichols A."/>
            <person name="Cepeda A.J."/>
            <person name="Yan W."/>
            <person name="Fan B."/>
            <person name="Jiang Y."/>
            <person name="Adhikari A."/>
            <person name="Zheng C.-J."/>
            <person name="Schuster L."/>
            <person name="Cowan T.M."/>
            <person name="Smanski M.J."/>
            <person name="Chevrette M.G."/>
            <person name="De Carvalho L.P.S."/>
            <person name="Shen B."/>
        </authorList>
    </citation>
    <scope>NUCLEOTIDE SEQUENCE [LARGE SCALE GENOMIC DNA]</scope>
    <source>
        <strain evidence="2 3">NPDC006286</strain>
    </source>
</reference>
<protein>
    <submittedName>
        <fullName evidence="2">Uncharacterized protein</fullName>
    </submittedName>
</protein>
<feature type="coiled-coil region" evidence="1">
    <location>
        <begin position="29"/>
        <end position="56"/>
    </location>
</feature>
<keyword evidence="3" id="KW-1185">Reference proteome</keyword>
<evidence type="ECO:0000313" key="3">
    <source>
        <dbReference type="Proteomes" id="UP001550348"/>
    </source>
</evidence>